<sequence>MSDNFYLHPILDLPMLHTGTIFLKSIDASDVSSINTDYKLLDKVVEDVGEEYVVQVVTDNELALKAAGKKLMEKRKHIYWTPCVAHCIDLFLEDIGKKIQC</sequence>
<accession>A0A834WJ02</accession>
<protein>
    <recommendedName>
        <fullName evidence="1">DUF659 domain-containing protein</fullName>
    </recommendedName>
</protein>
<gene>
    <name evidence="2" type="ORF">G2W53_026666</name>
</gene>
<dbReference type="InterPro" id="IPR012337">
    <property type="entry name" value="RNaseH-like_sf"/>
</dbReference>
<comment type="caution">
    <text evidence="2">The sequence shown here is derived from an EMBL/GenBank/DDBJ whole genome shotgun (WGS) entry which is preliminary data.</text>
</comment>
<dbReference type="Pfam" id="PF04937">
    <property type="entry name" value="DUF659"/>
    <property type="match status" value="1"/>
</dbReference>
<dbReference type="EMBL" id="JAAIUW010000008">
    <property type="protein sequence ID" value="KAF7821211.1"/>
    <property type="molecule type" value="Genomic_DNA"/>
</dbReference>
<dbReference type="PANTHER" id="PTHR32166:SF122">
    <property type="entry name" value="OS09G0499600 PROTEIN"/>
    <property type="match status" value="1"/>
</dbReference>
<dbReference type="PANTHER" id="PTHR32166">
    <property type="entry name" value="OSJNBA0013A04.12 PROTEIN"/>
    <property type="match status" value="1"/>
</dbReference>
<evidence type="ECO:0000313" key="2">
    <source>
        <dbReference type="EMBL" id="KAF7821211.1"/>
    </source>
</evidence>
<dbReference type="Proteomes" id="UP000634136">
    <property type="component" value="Unassembled WGS sequence"/>
</dbReference>
<dbReference type="InterPro" id="IPR007021">
    <property type="entry name" value="DUF659"/>
</dbReference>
<proteinExistence type="predicted"/>
<evidence type="ECO:0000313" key="3">
    <source>
        <dbReference type="Proteomes" id="UP000634136"/>
    </source>
</evidence>
<organism evidence="2 3">
    <name type="scientific">Senna tora</name>
    <dbReference type="NCBI Taxonomy" id="362788"/>
    <lineage>
        <taxon>Eukaryota</taxon>
        <taxon>Viridiplantae</taxon>
        <taxon>Streptophyta</taxon>
        <taxon>Embryophyta</taxon>
        <taxon>Tracheophyta</taxon>
        <taxon>Spermatophyta</taxon>
        <taxon>Magnoliopsida</taxon>
        <taxon>eudicotyledons</taxon>
        <taxon>Gunneridae</taxon>
        <taxon>Pentapetalae</taxon>
        <taxon>rosids</taxon>
        <taxon>fabids</taxon>
        <taxon>Fabales</taxon>
        <taxon>Fabaceae</taxon>
        <taxon>Caesalpinioideae</taxon>
        <taxon>Cassia clade</taxon>
        <taxon>Senna</taxon>
    </lineage>
</organism>
<evidence type="ECO:0000259" key="1">
    <source>
        <dbReference type="Pfam" id="PF04937"/>
    </source>
</evidence>
<reference evidence="2" key="1">
    <citation type="submission" date="2020-09" db="EMBL/GenBank/DDBJ databases">
        <title>Genome-Enabled Discovery of Anthraquinone Biosynthesis in Senna tora.</title>
        <authorList>
            <person name="Kang S.-H."/>
            <person name="Pandey R.P."/>
            <person name="Lee C.-M."/>
            <person name="Sim J.-S."/>
            <person name="Jeong J.-T."/>
            <person name="Choi B.-S."/>
            <person name="Jung M."/>
            <person name="Ginzburg D."/>
            <person name="Zhao K."/>
            <person name="Won S.Y."/>
            <person name="Oh T.-J."/>
            <person name="Yu Y."/>
            <person name="Kim N.-H."/>
            <person name="Lee O.R."/>
            <person name="Lee T.-H."/>
            <person name="Bashyal P."/>
            <person name="Kim T.-S."/>
            <person name="Lee W.-H."/>
            <person name="Kawkins C."/>
            <person name="Kim C.-K."/>
            <person name="Kim J.S."/>
            <person name="Ahn B.O."/>
            <person name="Rhee S.Y."/>
            <person name="Sohng J.K."/>
        </authorList>
    </citation>
    <scope>NUCLEOTIDE SEQUENCE</scope>
    <source>
        <tissue evidence="2">Leaf</tissue>
    </source>
</reference>
<keyword evidence="3" id="KW-1185">Reference proteome</keyword>
<feature type="domain" description="DUF659" evidence="1">
    <location>
        <begin position="18"/>
        <end position="97"/>
    </location>
</feature>
<dbReference type="SUPFAM" id="SSF53098">
    <property type="entry name" value="Ribonuclease H-like"/>
    <property type="match status" value="1"/>
</dbReference>
<dbReference type="OrthoDB" id="2442898at2759"/>
<name>A0A834WJ02_9FABA</name>
<dbReference type="AlphaFoldDB" id="A0A834WJ02"/>